<dbReference type="Proteomes" id="UP001501600">
    <property type="component" value="Unassembled WGS sequence"/>
</dbReference>
<comment type="caution">
    <text evidence="9">The sequence shown here is derived from an EMBL/GenBank/DDBJ whole genome shotgun (WGS) entry which is preliminary data.</text>
</comment>
<proteinExistence type="inferred from homology"/>
<dbReference type="Gene3D" id="2.30.30.60">
    <property type="match status" value="1"/>
</dbReference>
<evidence type="ECO:0000313" key="10">
    <source>
        <dbReference type="Proteomes" id="UP001501600"/>
    </source>
</evidence>
<dbReference type="EMBL" id="BAABLF010000004">
    <property type="protein sequence ID" value="GAA5187201.1"/>
    <property type="molecule type" value="Genomic_DNA"/>
</dbReference>
<dbReference type="PANTHER" id="PTHR30414:SF0">
    <property type="entry name" value="MINICONDUCTANCE MECHANOSENSITIVE CHANNEL YBDG"/>
    <property type="match status" value="1"/>
</dbReference>
<accession>A0ABP9RU28</accession>
<evidence type="ECO:0000259" key="8">
    <source>
        <dbReference type="Pfam" id="PF21082"/>
    </source>
</evidence>
<dbReference type="InterPro" id="IPR023408">
    <property type="entry name" value="MscS_beta-dom_sf"/>
</dbReference>
<evidence type="ECO:0000256" key="4">
    <source>
        <dbReference type="ARBA" id="ARBA00022989"/>
    </source>
</evidence>
<keyword evidence="5 6" id="KW-0472">Membrane</keyword>
<feature type="domain" description="Mechanosensitive ion channel MscS" evidence="7">
    <location>
        <begin position="195"/>
        <end position="263"/>
    </location>
</feature>
<dbReference type="SUPFAM" id="SSF50182">
    <property type="entry name" value="Sm-like ribonucleoproteins"/>
    <property type="match status" value="1"/>
</dbReference>
<comment type="subcellular location">
    <subcellularLocation>
        <location evidence="1">Endomembrane system</location>
        <topology evidence="1">Multi-pass membrane protein</topology>
    </subcellularLocation>
</comment>
<dbReference type="InterPro" id="IPR010920">
    <property type="entry name" value="LSM_dom_sf"/>
</dbReference>
<evidence type="ECO:0000256" key="3">
    <source>
        <dbReference type="ARBA" id="ARBA00022692"/>
    </source>
</evidence>
<dbReference type="InterPro" id="IPR049278">
    <property type="entry name" value="MS_channel_C"/>
</dbReference>
<evidence type="ECO:0000256" key="5">
    <source>
        <dbReference type="ARBA" id="ARBA00023136"/>
    </source>
</evidence>
<dbReference type="InterPro" id="IPR030192">
    <property type="entry name" value="YbdG"/>
</dbReference>
<dbReference type="RefSeq" id="WP_425557028.1">
    <property type="nucleotide sequence ID" value="NZ_BAABLF010000004.1"/>
</dbReference>
<sequence length="429" mass="47839">MEQELRSEMRSVLVDWLANWGLPVQSNDLLQLVILSGMGLALALLVYLVAVHLVGRAMKGLLDRSGNEWAVEIRRYRSVEKLLEPVPLVVLDLFTPLVLGQWPAWQSGVTKTLEAVMVLSVARFLFSLLDVALAVASGRPLSRRLPVHSMVQLAKLFLSLISAIILFAILLDKSPLYLLSGLGVATGLLLLVFRDTILGFVAGIQLSANRMVSRGDWIQMDQYGADGEVLEVNINTVKVQNWDKTISMIPAHAMVSDAFKNWQGMMASGGRRIKRALLLDLNSVGFADEAMVERLMEIDLLAPHIERKRRELSQANATLSRPERLANGRRLTNVGCFRAYLQAYLEAHPRVHKEMTLMVRQLAPNEHGLPMEIYCFTNDTRWTEYEGIQADIFDHALAVLPEFGLRPMQQPTGADVRALAQSVRPGETA</sequence>
<feature type="transmembrane region" description="Helical" evidence="6">
    <location>
        <begin position="150"/>
        <end position="171"/>
    </location>
</feature>
<dbReference type="Pfam" id="PF21082">
    <property type="entry name" value="MS_channel_3rd"/>
    <property type="match status" value="1"/>
</dbReference>
<dbReference type="Pfam" id="PF00924">
    <property type="entry name" value="MS_channel_2nd"/>
    <property type="match status" value="1"/>
</dbReference>
<name>A0ABP9RU28_9GAMM</name>
<comment type="similarity">
    <text evidence="2">Belongs to the MscS (TC 1.A.23) family.</text>
</comment>
<feature type="transmembrane region" description="Helical" evidence="6">
    <location>
        <begin position="177"/>
        <end position="204"/>
    </location>
</feature>
<dbReference type="PANTHER" id="PTHR30414">
    <property type="entry name" value="MINICONDUCTANCE MECHANOSENSITIVE CHANNEL YBDG"/>
    <property type="match status" value="1"/>
</dbReference>
<keyword evidence="4 6" id="KW-1133">Transmembrane helix</keyword>
<feature type="transmembrane region" description="Helical" evidence="6">
    <location>
        <begin position="116"/>
        <end position="138"/>
    </location>
</feature>
<reference evidence="10" key="1">
    <citation type="journal article" date="2019" name="Int. J. Syst. Evol. Microbiol.">
        <title>The Global Catalogue of Microorganisms (GCM) 10K type strain sequencing project: providing services to taxonomists for standard genome sequencing and annotation.</title>
        <authorList>
            <consortium name="The Broad Institute Genomics Platform"/>
            <consortium name="The Broad Institute Genome Sequencing Center for Infectious Disease"/>
            <person name="Wu L."/>
            <person name="Ma J."/>
        </authorList>
    </citation>
    <scope>NUCLEOTIDE SEQUENCE [LARGE SCALE GENOMIC DNA]</scope>
    <source>
        <strain evidence="10">JCM 18720</strain>
    </source>
</reference>
<evidence type="ECO:0000256" key="2">
    <source>
        <dbReference type="ARBA" id="ARBA00008017"/>
    </source>
</evidence>
<keyword evidence="3 6" id="KW-0812">Transmembrane</keyword>
<evidence type="ECO:0000256" key="1">
    <source>
        <dbReference type="ARBA" id="ARBA00004127"/>
    </source>
</evidence>
<feature type="transmembrane region" description="Helical" evidence="6">
    <location>
        <begin position="29"/>
        <end position="54"/>
    </location>
</feature>
<dbReference type="InterPro" id="IPR006685">
    <property type="entry name" value="MscS_channel_2nd"/>
</dbReference>
<evidence type="ECO:0000259" key="7">
    <source>
        <dbReference type="Pfam" id="PF00924"/>
    </source>
</evidence>
<evidence type="ECO:0000313" key="9">
    <source>
        <dbReference type="EMBL" id="GAA5187201.1"/>
    </source>
</evidence>
<protein>
    <submittedName>
        <fullName evidence="9">Mechanosensitive ion channel</fullName>
    </submittedName>
</protein>
<gene>
    <name evidence="9" type="ORF">GCM10025772_04420</name>
</gene>
<evidence type="ECO:0000256" key="6">
    <source>
        <dbReference type="SAM" id="Phobius"/>
    </source>
</evidence>
<feature type="domain" description="Mechanosensitive ion channel MscS C-terminal" evidence="8">
    <location>
        <begin position="342"/>
        <end position="405"/>
    </location>
</feature>
<organism evidence="9 10">
    <name type="scientific">Ferrimonas gelatinilytica</name>
    <dbReference type="NCBI Taxonomy" id="1255257"/>
    <lineage>
        <taxon>Bacteria</taxon>
        <taxon>Pseudomonadati</taxon>
        <taxon>Pseudomonadota</taxon>
        <taxon>Gammaproteobacteria</taxon>
        <taxon>Alteromonadales</taxon>
        <taxon>Ferrimonadaceae</taxon>
        <taxon>Ferrimonas</taxon>
    </lineage>
</organism>
<keyword evidence="10" id="KW-1185">Reference proteome</keyword>